<organism evidence="1 2">
    <name type="scientific">Cenococcum geophilum 1.58</name>
    <dbReference type="NCBI Taxonomy" id="794803"/>
    <lineage>
        <taxon>Eukaryota</taxon>
        <taxon>Fungi</taxon>
        <taxon>Dikarya</taxon>
        <taxon>Ascomycota</taxon>
        <taxon>Pezizomycotina</taxon>
        <taxon>Dothideomycetes</taxon>
        <taxon>Pleosporomycetidae</taxon>
        <taxon>Gloniales</taxon>
        <taxon>Gloniaceae</taxon>
        <taxon>Cenococcum</taxon>
    </lineage>
</organism>
<keyword evidence="2" id="KW-1185">Reference proteome</keyword>
<sequence>MLAFSAAAPLGLGGTPDNKAAIEFQLHYSMLSRFRPPDTMRRKSYITFRIAAVYRRNFLPAEGRPVSNEGSHYSRPFQFKPFIIVEGQDHPDGPLMTAADPLSGIQSKHCTYIFGRRSLLRDCPLSDAQLGISRMHGCTPSIFLDCLKATFMSSMQQRDSYGRLGDSFQYHPETDFLDTGPRSIRTLVKNHALQIIFLNRQLQRLTNLIRPFSRSRSPADTLSLVIGRAFKRAFRSTAASSCETHHILYEARAMNTVASEVRKASLPFDHPESILADATNTVANSISNQKAIVSTTIQLWSHDTRCAERTFLADRYNTKEPEDPPPPEGPSIEPFDDPEYD</sequence>
<evidence type="ECO:0000313" key="2">
    <source>
        <dbReference type="Proteomes" id="UP000250078"/>
    </source>
</evidence>
<gene>
    <name evidence="1" type="ORF">K441DRAFT_682891</name>
</gene>
<dbReference type="Proteomes" id="UP000250078">
    <property type="component" value="Unassembled WGS sequence"/>
</dbReference>
<accession>A0ACC8EL84</accession>
<evidence type="ECO:0000313" key="1">
    <source>
        <dbReference type="EMBL" id="OCK87066.1"/>
    </source>
</evidence>
<reference evidence="1 2" key="1">
    <citation type="journal article" date="2016" name="Nat. Commun.">
        <title>Ectomycorrhizal ecology is imprinted in the genome of the dominant symbiotic fungus Cenococcum geophilum.</title>
        <authorList>
            <consortium name="DOE Joint Genome Institute"/>
            <person name="Peter M."/>
            <person name="Kohler A."/>
            <person name="Ohm R.A."/>
            <person name="Kuo A."/>
            <person name="Krutzmann J."/>
            <person name="Morin E."/>
            <person name="Arend M."/>
            <person name="Barry K.W."/>
            <person name="Binder M."/>
            <person name="Choi C."/>
            <person name="Clum A."/>
            <person name="Copeland A."/>
            <person name="Grisel N."/>
            <person name="Haridas S."/>
            <person name="Kipfer T."/>
            <person name="LaButti K."/>
            <person name="Lindquist E."/>
            <person name="Lipzen A."/>
            <person name="Maire R."/>
            <person name="Meier B."/>
            <person name="Mihaltcheva S."/>
            <person name="Molinier V."/>
            <person name="Murat C."/>
            <person name="Poggeler S."/>
            <person name="Quandt C.A."/>
            <person name="Sperisen C."/>
            <person name="Tritt A."/>
            <person name="Tisserant E."/>
            <person name="Crous P.W."/>
            <person name="Henrissat B."/>
            <person name="Nehls U."/>
            <person name="Egli S."/>
            <person name="Spatafora J.W."/>
            <person name="Grigoriev I.V."/>
            <person name="Martin F.M."/>
        </authorList>
    </citation>
    <scope>NUCLEOTIDE SEQUENCE [LARGE SCALE GENOMIC DNA]</scope>
    <source>
        <strain evidence="1 2">1.58</strain>
    </source>
</reference>
<dbReference type="EMBL" id="KV748272">
    <property type="protein sequence ID" value="OCK87066.1"/>
    <property type="molecule type" value="Genomic_DNA"/>
</dbReference>
<proteinExistence type="predicted"/>
<name>A0ACC8EL84_9PEZI</name>
<protein>
    <submittedName>
        <fullName evidence="1">Uncharacterized protein</fullName>
    </submittedName>
</protein>